<dbReference type="HOGENOM" id="CLU_664124_0_0_1"/>
<accession>A3LZ65</accession>
<evidence type="ECO:0000256" key="1">
    <source>
        <dbReference type="SAM" id="MobiDB-lite"/>
    </source>
</evidence>
<reference evidence="2 3" key="1">
    <citation type="journal article" date="2007" name="Nat. Biotechnol.">
        <title>Genome sequence of the lignocellulose-bioconverting and xylose-fermenting yeast Pichia stipitis.</title>
        <authorList>
            <person name="Jeffries T.W."/>
            <person name="Grigoriev I.V."/>
            <person name="Grimwood J."/>
            <person name="Laplaza J.M."/>
            <person name="Aerts A."/>
            <person name="Salamov A."/>
            <person name="Schmutz J."/>
            <person name="Lindquist E."/>
            <person name="Dehal P."/>
            <person name="Shapiro H."/>
            <person name="Jin Y.S."/>
            <person name="Passoth V."/>
            <person name="Richardson P.M."/>
        </authorList>
    </citation>
    <scope>NUCLEOTIDE SEQUENCE [LARGE SCALE GENOMIC DNA]</scope>
    <source>
        <strain evidence="3">ATCC 58785 / CBS 6054 / NBRC 10063 / NRRL Y-11545</strain>
    </source>
</reference>
<dbReference type="InParanoid" id="A3LZ65"/>
<dbReference type="KEGG" id="pic:PICST_33431"/>
<name>A3LZ65_PICST</name>
<dbReference type="AlphaFoldDB" id="A3LZ65"/>
<dbReference type="GeneID" id="4840448"/>
<gene>
    <name evidence="2" type="primary">HMC4</name>
    <name evidence="2" type="ORF">PICST_33431</name>
</gene>
<keyword evidence="3" id="KW-1185">Reference proteome</keyword>
<sequence length="382" mass="44058">MSNLSTNVLSAGRSAPPESHGSKTLTVDNIAELIKIQLEDYEAKFLKLYAQQQSQVNELISIILTKKSDSEKDTGDSAITSTDSDINLITSIESSSVLAGKDITENTSVPPKIETFPSLRTSQTTALDGFDFFERTQRVIRKSQKHIHEYWKKLPPLNETSAELWSRAIQDLNNEMDYRALSKANFKVDWNTFQSKTGLRGDKLEYFYECWKDALIGRYRNNTLRILAVNRDHIITLEDLLEYTSQNADYDKTNSILEEVQRRRRINPMCQDYISEFRGTNIHDYDRIIQFLNGHPADLYCAISHFCNQKHEGNRTIAAATVNFYYQDFMTKDNFQYPSVNAFEKKMKSTLGYSCKFYSDSSKLRTNSKHRRGKSNSNHYSQ</sequence>
<protein>
    <submittedName>
        <fullName evidence="2">Hypothetical multicopy protein</fullName>
    </submittedName>
</protein>
<evidence type="ECO:0000313" key="3">
    <source>
        <dbReference type="Proteomes" id="UP000002258"/>
    </source>
</evidence>
<evidence type="ECO:0000313" key="2">
    <source>
        <dbReference type="EMBL" id="ABN68102.2"/>
    </source>
</evidence>
<proteinExistence type="predicted"/>
<organism evidence="2 3">
    <name type="scientific">Scheffersomyces stipitis (strain ATCC 58785 / CBS 6054 / NBRC 10063 / NRRL Y-11545)</name>
    <name type="common">Yeast</name>
    <name type="synonym">Pichia stipitis</name>
    <dbReference type="NCBI Taxonomy" id="322104"/>
    <lineage>
        <taxon>Eukaryota</taxon>
        <taxon>Fungi</taxon>
        <taxon>Dikarya</taxon>
        <taxon>Ascomycota</taxon>
        <taxon>Saccharomycotina</taxon>
        <taxon>Pichiomycetes</taxon>
        <taxon>Debaryomycetaceae</taxon>
        <taxon>Scheffersomyces</taxon>
    </lineage>
</organism>
<dbReference type="EMBL" id="CP000501">
    <property type="protein sequence ID" value="ABN68102.2"/>
    <property type="molecule type" value="Genomic_DNA"/>
</dbReference>
<dbReference type="Proteomes" id="UP000002258">
    <property type="component" value="Chromosome 7"/>
</dbReference>
<dbReference type="RefSeq" id="XP_001386131.2">
    <property type="nucleotide sequence ID" value="XM_001386094.1"/>
</dbReference>
<feature type="region of interest" description="Disordered" evidence="1">
    <location>
        <begin position="1"/>
        <end position="23"/>
    </location>
</feature>